<name>A0AAV1QUL6_9ROSI</name>
<organism evidence="2 3">
    <name type="scientific">Dovyalis caffra</name>
    <dbReference type="NCBI Taxonomy" id="77055"/>
    <lineage>
        <taxon>Eukaryota</taxon>
        <taxon>Viridiplantae</taxon>
        <taxon>Streptophyta</taxon>
        <taxon>Embryophyta</taxon>
        <taxon>Tracheophyta</taxon>
        <taxon>Spermatophyta</taxon>
        <taxon>Magnoliopsida</taxon>
        <taxon>eudicotyledons</taxon>
        <taxon>Gunneridae</taxon>
        <taxon>Pentapetalae</taxon>
        <taxon>rosids</taxon>
        <taxon>fabids</taxon>
        <taxon>Malpighiales</taxon>
        <taxon>Salicaceae</taxon>
        <taxon>Flacourtieae</taxon>
        <taxon>Dovyalis</taxon>
    </lineage>
</organism>
<evidence type="ECO:0000256" key="1">
    <source>
        <dbReference type="SAM" id="MobiDB-lite"/>
    </source>
</evidence>
<reference evidence="2 3" key="1">
    <citation type="submission" date="2024-01" db="EMBL/GenBank/DDBJ databases">
        <authorList>
            <person name="Waweru B."/>
        </authorList>
    </citation>
    <scope>NUCLEOTIDE SEQUENCE [LARGE SCALE GENOMIC DNA]</scope>
</reference>
<proteinExistence type="predicted"/>
<evidence type="ECO:0000313" key="3">
    <source>
        <dbReference type="Proteomes" id="UP001314170"/>
    </source>
</evidence>
<keyword evidence="3" id="KW-1185">Reference proteome</keyword>
<feature type="non-terminal residue" evidence="2">
    <location>
        <position position="1"/>
    </location>
</feature>
<dbReference type="AlphaFoldDB" id="A0AAV1QUL6"/>
<feature type="compositionally biased region" description="Basic and acidic residues" evidence="1">
    <location>
        <begin position="10"/>
        <end position="25"/>
    </location>
</feature>
<dbReference type="Proteomes" id="UP001314170">
    <property type="component" value="Unassembled WGS sequence"/>
</dbReference>
<gene>
    <name evidence="2" type="ORF">DCAF_LOCUS2014</name>
</gene>
<protein>
    <submittedName>
        <fullName evidence="2">Uncharacterized protein</fullName>
    </submittedName>
</protein>
<evidence type="ECO:0000313" key="2">
    <source>
        <dbReference type="EMBL" id="CAK7324374.1"/>
    </source>
</evidence>
<accession>A0AAV1QUL6</accession>
<comment type="caution">
    <text evidence="2">The sequence shown here is derived from an EMBL/GenBank/DDBJ whole genome shotgun (WGS) entry which is preliminary data.</text>
</comment>
<feature type="region of interest" description="Disordered" evidence="1">
    <location>
        <begin position="1"/>
        <end position="25"/>
    </location>
</feature>
<dbReference type="EMBL" id="CAWUPB010000284">
    <property type="protein sequence ID" value="CAK7324374.1"/>
    <property type="molecule type" value="Genomic_DNA"/>
</dbReference>
<sequence length="67" mass="7522">SNDIQKVRKHFSEIETDEGKEKEDKDFLGPALELDHRGQLAIKEHGTQDKEGSEPGSDLEHLLGLLL</sequence>